<proteinExistence type="predicted"/>
<reference evidence="1 2" key="1">
    <citation type="journal article" date="2015" name="Genome Announc.">
        <title>Draft Genome Sequence of Clostridium tyrobutyricum Strain DIVETGP, Isolated from Cow's Milk for Grana Padano Production.</title>
        <authorList>
            <person name="Soggiu A."/>
            <person name="Piras C."/>
            <person name="Gaiarsa S."/>
            <person name="Sassera D."/>
            <person name="Roncada P."/>
            <person name="Bendixen E."/>
            <person name="Brasca M."/>
            <person name="Bonizzi L."/>
        </authorList>
    </citation>
    <scope>NUCLEOTIDE SEQUENCE [LARGE SCALE GENOMIC DNA]</scope>
    <source>
        <strain evidence="1 2">DIVETGP</strain>
    </source>
</reference>
<accession>W6N6E9</accession>
<evidence type="ECO:0000313" key="1">
    <source>
        <dbReference type="EMBL" id="CDL90854.1"/>
    </source>
</evidence>
<organism evidence="1 2">
    <name type="scientific">Clostridium tyrobutyricum DIVETGP</name>
    <dbReference type="NCBI Taxonomy" id="1408889"/>
    <lineage>
        <taxon>Bacteria</taxon>
        <taxon>Bacillati</taxon>
        <taxon>Bacillota</taxon>
        <taxon>Clostridia</taxon>
        <taxon>Eubacteriales</taxon>
        <taxon>Clostridiaceae</taxon>
        <taxon>Clostridium</taxon>
    </lineage>
</organism>
<protein>
    <submittedName>
        <fullName evidence="1">Mobile element protein</fullName>
    </submittedName>
</protein>
<sequence length="144" mass="16710">MERIFQTLQSRLSIEKINLILGVLASRKVDNESCVKYNKRYHLPVDANGHPVYYHKDTCGTVIKAFNNDIYFCVNEKVYALELLPDHVSSPKNFDLANTSKVPKKHYIPPISHPWKQASSEHYCNKQLIGKKKIQLKEIKNHFT</sequence>
<dbReference type="AlphaFoldDB" id="W6N6E9"/>
<comment type="caution">
    <text evidence="1">The sequence shown here is derived from an EMBL/GenBank/DDBJ whole genome shotgun (WGS) entry which is preliminary data.</text>
</comment>
<name>W6N6E9_CLOTY</name>
<keyword evidence="2" id="KW-1185">Reference proteome</keyword>
<dbReference type="Proteomes" id="UP000019482">
    <property type="component" value="Unassembled WGS sequence"/>
</dbReference>
<dbReference type="EMBL" id="CBXI010000012">
    <property type="protein sequence ID" value="CDL90854.1"/>
    <property type="molecule type" value="Genomic_DNA"/>
</dbReference>
<gene>
    <name evidence="1" type="ORF">CTDIVETGP_0924</name>
</gene>
<evidence type="ECO:0000313" key="2">
    <source>
        <dbReference type="Proteomes" id="UP000019482"/>
    </source>
</evidence>